<dbReference type="SUPFAM" id="SSF56219">
    <property type="entry name" value="DNase I-like"/>
    <property type="match status" value="1"/>
</dbReference>
<dbReference type="AlphaFoldDB" id="A0A9Q0LB37"/>
<dbReference type="Gene3D" id="3.60.10.10">
    <property type="entry name" value="Endonuclease/exonuclease/phosphatase"/>
    <property type="match status" value="1"/>
</dbReference>
<name>A0A9Q0LB37_ANAIG</name>
<dbReference type="Proteomes" id="UP001149090">
    <property type="component" value="Unassembled WGS sequence"/>
</dbReference>
<organism evidence="1 2">
    <name type="scientific">Anaeramoeba ignava</name>
    <name type="common">Anaerobic marine amoeba</name>
    <dbReference type="NCBI Taxonomy" id="1746090"/>
    <lineage>
        <taxon>Eukaryota</taxon>
        <taxon>Metamonada</taxon>
        <taxon>Anaeramoebidae</taxon>
        <taxon>Anaeramoeba</taxon>
    </lineage>
</organism>
<dbReference type="EMBL" id="JAPDFW010000104">
    <property type="protein sequence ID" value="KAJ5069436.1"/>
    <property type="molecule type" value="Genomic_DNA"/>
</dbReference>
<evidence type="ECO:0008006" key="3">
    <source>
        <dbReference type="Google" id="ProtNLM"/>
    </source>
</evidence>
<sequence>MNSNSFRVKLLNQTQNLILINIYFSHSWQKELNEELIQIINYFEKKQIIIGGDFNFPFHLFLKKYILKNRFPKSFKLIPNSCFSRVKNIDYFISNCKSVL</sequence>
<reference evidence="1" key="1">
    <citation type="submission" date="2022-10" db="EMBL/GenBank/DDBJ databases">
        <title>Novel sulphate-reducing endosymbionts in the free-living metamonad Anaeramoeba.</title>
        <authorList>
            <person name="Jerlstrom-Hultqvist J."/>
            <person name="Cepicka I."/>
            <person name="Gallot-Lavallee L."/>
            <person name="Salas-Leiva D."/>
            <person name="Curtis B.A."/>
            <person name="Zahonova K."/>
            <person name="Pipaliya S."/>
            <person name="Dacks J."/>
            <person name="Roger A.J."/>
        </authorList>
    </citation>
    <scope>NUCLEOTIDE SEQUENCE</scope>
    <source>
        <strain evidence="1">BMAN</strain>
    </source>
</reference>
<gene>
    <name evidence="1" type="ORF">M0811_11608</name>
</gene>
<evidence type="ECO:0000313" key="1">
    <source>
        <dbReference type="EMBL" id="KAJ5069436.1"/>
    </source>
</evidence>
<keyword evidence="2" id="KW-1185">Reference proteome</keyword>
<accession>A0A9Q0LB37</accession>
<dbReference type="InterPro" id="IPR036691">
    <property type="entry name" value="Endo/exonu/phosph_ase_sf"/>
</dbReference>
<protein>
    <recommendedName>
        <fullName evidence="3">Endonuclease/exonuclease/phosphatase domain-containing protein</fullName>
    </recommendedName>
</protein>
<proteinExistence type="predicted"/>
<dbReference type="OrthoDB" id="10655111at2759"/>
<comment type="caution">
    <text evidence="1">The sequence shown here is derived from an EMBL/GenBank/DDBJ whole genome shotgun (WGS) entry which is preliminary data.</text>
</comment>
<evidence type="ECO:0000313" key="2">
    <source>
        <dbReference type="Proteomes" id="UP001149090"/>
    </source>
</evidence>